<evidence type="ECO:0000259" key="2">
    <source>
        <dbReference type="Pfam" id="PF07331"/>
    </source>
</evidence>
<feature type="domain" description="DUF1468" evidence="2">
    <location>
        <begin position="9"/>
        <end position="143"/>
    </location>
</feature>
<sequence>MDEARKDIIGGALLFVAGIALATHCYLSYDLGSLRRMGTGLYPMLAGLSLAGLSLAILLPAFLRGIRPGRVSLPPVRASIFVLLAVAAFALLCESFGLFPAIAAMVVLASLAGPQRPSLGELLIVTVVLCALAWLIFGLGLSLGLKMLAWPW</sequence>
<dbReference type="Proteomes" id="UP000236959">
    <property type="component" value="Unassembled WGS sequence"/>
</dbReference>
<evidence type="ECO:0000313" key="3">
    <source>
        <dbReference type="EMBL" id="POF27939.1"/>
    </source>
</evidence>
<reference evidence="3 4" key="1">
    <citation type="submission" date="2018-01" db="EMBL/GenBank/DDBJ databases">
        <title>Genomic Encyclopedia of Archaeal and Bacterial Type Strains, Phase II (KMG-II): from individual species to whole genera.</title>
        <authorList>
            <person name="Goeker M."/>
        </authorList>
    </citation>
    <scope>NUCLEOTIDE SEQUENCE [LARGE SCALE GENOMIC DNA]</scope>
    <source>
        <strain evidence="3 4">DSM 17023</strain>
    </source>
</reference>
<dbReference type="RefSeq" id="WP_103225403.1">
    <property type="nucleotide sequence ID" value="NZ_PPCN01000019.1"/>
</dbReference>
<keyword evidence="1" id="KW-0812">Transmembrane</keyword>
<dbReference type="Pfam" id="PF07331">
    <property type="entry name" value="TctB"/>
    <property type="match status" value="1"/>
</dbReference>
<feature type="transmembrane region" description="Helical" evidence="1">
    <location>
        <begin position="78"/>
        <end position="111"/>
    </location>
</feature>
<keyword evidence="4" id="KW-1185">Reference proteome</keyword>
<dbReference type="EMBL" id="PPCN01000019">
    <property type="protein sequence ID" value="POF27939.1"/>
    <property type="molecule type" value="Genomic_DNA"/>
</dbReference>
<evidence type="ECO:0000313" key="4">
    <source>
        <dbReference type="Proteomes" id="UP000236959"/>
    </source>
</evidence>
<dbReference type="InterPro" id="IPR009936">
    <property type="entry name" value="DUF1468"/>
</dbReference>
<protein>
    <submittedName>
        <fullName evidence="3">Tripartite tricarboxylate transporter TctB family protein</fullName>
    </submittedName>
</protein>
<dbReference type="AlphaFoldDB" id="A0A2S3UKB0"/>
<dbReference type="OrthoDB" id="5186924at2"/>
<name>A0A2S3UKB0_9HYPH</name>
<accession>A0A2S3UKB0</accession>
<feature type="transmembrane region" description="Helical" evidence="1">
    <location>
        <begin position="123"/>
        <end position="145"/>
    </location>
</feature>
<feature type="transmembrane region" description="Helical" evidence="1">
    <location>
        <begin position="12"/>
        <end position="29"/>
    </location>
</feature>
<proteinExistence type="predicted"/>
<comment type="caution">
    <text evidence="3">The sequence shown here is derived from an EMBL/GenBank/DDBJ whole genome shotgun (WGS) entry which is preliminary data.</text>
</comment>
<organism evidence="3 4">
    <name type="scientific">Roseibium marinum</name>
    <dbReference type="NCBI Taxonomy" id="281252"/>
    <lineage>
        <taxon>Bacteria</taxon>
        <taxon>Pseudomonadati</taxon>
        <taxon>Pseudomonadota</taxon>
        <taxon>Alphaproteobacteria</taxon>
        <taxon>Hyphomicrobiales</taxon>
        <taxon>Stappiaceae</taxon>
        <taxon>Roseibium</taxon>
    </lineage>
</organism>
<keyword evidence="1" id="KW-0472">Membrane</keyword>
<evidence type="ECO:0000256" key="1">
    <source>
        <dbReference type="SAM" id="Phobius"/>
    </source>
</evidence>
<keyword evidence="1" id="KW-1133">Transmembrane helix</keyword>
<feature type="transmembrane region" description="Helical" evidence="1">
    <location>
        <begin position="41"/>
        <end position="66"/>
    </location>
</feature>
<gene>
    <name evidence="3" type="ORF">CLV41_11920</name>
</gene>